<dbReference type="SUPFAM" id="SSF53822">
    <property type="entry name" value="Periplasmic binding protein-like I"/>
    <property type="match status" value="1"/>
</dbReference>
<dbReference type="Proteomes" id="UP000076023">
    <property type="component" value="Unassembled WGS sequence"/>
</dbReference>
<dbReference type="GO" id="GO:0003700">
    <property type="term" value="F:DNA-binding transcription factor activity"/>
    <property type="evidence" value="ECO:0007669"/>
    <property type="project" value="InterPro"/>
</dbReference>
<reference evidence="6" key="1">
    <citation type="journal article" date="2017" name="Genome Announc.">
        <title>Draft Genome Sequence of Terrimicrobium sacchariphilum NM-5T, a Facultative Anaerobic Soil Bacterium of the Class Spartobacteria.</title>
        <authorList>
            <person name="Qiu Y.L."/>
            <person name="Tourlousse D.M."/>
            <person name="Matsuura N."/>
            <person name="Ohashi A."/>
            <person name="Sekiguchi Y."/>
        </authorList>
    </citation>
    <scope>NUCLEOTIDE SEQUENCE [LARGE SCALE GENOMIC DNA]</scope>
    <source>
        <strain evidence="6">NM-5</strain>
    </source>
</reference>
<protein>
    <submittedName>
        <fullName evidence="5">DNA-binding transcriptional regulator, LacI/PurR family</fullName>
    </submittedName>
</protein>
<evidence type="ECO:0000313" key="6">
    <source>
        <dbReference type="Proteomes" id="UP000076023"/>
    </source>
</evidence>
<dbReference type="PANTHER" id="PTHR30146">
    <property type="entry name" value="LACI-RELATED TRANSCRIPTIONAL REPRESSOR"/>
    <property type="match status" value="1"/>
</dbReference>
<dbReference type="Gene3D" id="1.10.10.10">
    <property type="entry name" value="Winged helix-like DNA-binding domain superfamily/Winged helix DNA-binding domain"/>
    <property type="match status" value="1"/>
</dbReference>
<dbReference type="SUPFAM" id="SSF46785">
    <property type="entry name" value="Winged helix' DNA-binding domain"/>
    <property type="match status" value="1"/>
</dbReference>
<evidence type="ECO:0000256" key="3">
    <source>
        <dbReference type="ARBA" id="ARBA00023163"/>
    </source>
</evidence>
<dbReference type="Pfam" id="PF13377">
    <property type="entry name" value="Peripla_BP_3"/>
    <property type="match status" value="1"/>
</dbReference>
<gene>
    <name evidence="5" type="ORF">TSACC_3219</name>
</gene>
<dbReference type="PROSITE" id="PS50949">
    <property type="entry name" value="HTH_GNTR"/>
    <property type="match status" value="1"/>
</dbReference>
<dbReference type="InterPro" id="IPR046335">
    <property type="entry name" value="LacI/GalR-like_sensor"/>
</dbReference>
<dbReference type="AlphaFoldDB" id="A0A146GC47"/>
<name>A0A146GC47_TERSA</name>
<evidence type="ECO:0000256" key="2">
    <source>
        <dbReference type="ARBA" id="ARBA00023125"/>
    </source>
</evidence>
<dbReference type="PANTHER" id="PTHR30146:SF145">
    <property type="entry name" value="RIBOSE OPERON REPRESSOR"/>
    <property type="match status" value="1"/>
</dbReference>
<evidence type="ECO:0000259" key="4">
    <source>
        <dbReference type="PROSITE" id="PS50949"/>
    </source>
</evidence>
<dbReference type="InterPro" id="IPR036388">
    <property type="entry name" value="WH-like_DNA-bd_sf"/>
</dbReference>
<dbReference type="STRING" id="690879.TSACC_3219"/>
<keyword evidence="3" id="KW-0804">Transcription</keyword>
<dbReference type="InterPro" id="IPR000524">
    <property type="entry name" value="Tscrpt_reg_HTH_GntR"/>
</dbReference>
<dbReference type="InterPro" id="IPR028082">
    <property type="entry name" value="Peripla_BP_I"/>
</dbReference>
<comment type="caution">
    <text evidence="5">The sequence shown here is derived from an EMBL/GenBank/DDBJ whole genome shotgun (WGS) entry which is preliminary data.</text>
</comment>
<proteinExistence type="predicted"/>
<dbReference type="InterPro" id="IPR036390">
    <property type="entry name" value="WH_DNA-bd_sf"/>
</dbReference>
<dbReference type="InParanoid" id="A0A146GC47"/>
<dbReference type="Gene3D" id="3.40.50.2300">
    <property type="match status" value="1"/>
</dbReference>
<dbReference type="GO" id="GO:0000976">
    <property type="term" value="F:transcription cis-regulatory region binding"/>
    <property type="evidence" value="ECO:0007669"/>
    <property type="project" value="TreeGrafter"/>
</dbReference>
<organism evidence="5 6">
    <name type="scientific">Terrimicrobium sacchariphilum</name>
    <dbReference type="NCBI Taxonomy" id="690879"/>
    <lineage>
        <taxon>Bacteria</taxon>
        <taxon>Pseudomonadati</taxon>
        <taxon>Verrucomicrobiota</taxon>
        <taxon>Terrimicrobiia</taxon>
        <taxon>Terrimicrobiales</taxon>
        <taxon>Terrimicrobiaceae</taxon>
        <taxon>Terrimicrobium</taxon>
    </lineage>
</organism>
<keyword evidence="2 5" id="KW-0238">DNA-binding</keyword>
<accession>A0A146GC47</accession>
<evidence type="ECO:0000256" key="1">
    <source>
        <dbReference type="ARBA" id="ARBA00023015"/>
    </source>
</evidence>
<evidence type="ECO:0000313" key="5">
    <source>
        <dbReference type="EMBL" id="GAT35155.1"/>
    </source>
</evidence>
<keyword evidence="1" id="KW-0805">Transcription regulation</keyword>
<keyword evidence="6" id="KW-1185">Reference proteome</keyword>
<dbReference type="EMBL" id="BDCO01000003">
    <property type="protein sequence ID" value="GAT35155.1"/>
    <property type="molecule type" value="Genomic_DNA"/>
</dbReference>
<feature type="domain" description="HTH gntR-type" evidence="4">
    <location>
        <begin position="1"/>
        <end position="37"/>
    </location>
</feature>
<sequence>MNRYDTSLHSINQALRQLEAEGLITTKKGSGIFINPQKGVRYIELHRPQYPSPTMDVKEISLDRAVSQAGWKLVIKRQPVNGDDPDIRPHVRTCAHVVMPTIIESNPGFFKEITSQSSPILAYGRSAGPFQLDYVTGDDHRYMSLLVKHLLSLGHRHLALLENEPPFFSILQRSEIFLNLVDLFDLPKPVIIPCHTERGESSLHRAYAGLKEYLSANKGKPGFTALISASSAGVIGALRAFHESDIRVPKDCSLASFGLEASNALIVPSVTEVGVADDHWGEGAVQVLAQRFADPEAAPIGLKLTPELFVRESTAPPPR</sequence>